<keyword evidence="4" id="KW-0028">Amino-acid biosynthesis</keyword>
<organism evidence="12">
    <name type="scientific">hydrocarbon metagenome</name>
    <dbReference type="NCBI Taxonomy" id="938273"/>
    <lineage>
        <taxon>unclassified sequences</taxon>
        <taxon>metagenomes</taxon>
        <taxon>ecological metagenomes</taxon>
    </lineage>
</organism>
<evidence type="ECO:0000256" key="9">
    <source>
        <dbReference type="ARBA" id="ARBA00023167"/>
    </source>
</evidence>
<dbReference type="PANTHER" id="PTHR45754:SF3">
    <property type="entry name" value="METHYLENETETRAHYDROFOLATE REDUCTASE (NADPH)"/>
    <property type="match status" value="1"/>
</dbReference>
<dbReference type="EC" id="1.5.1.54" evidence="11"/>
<dbReference type="EMBL" id="LNQE01000199">
    <property type="protein sequence ID" value="KUG28619.1"/>
    <property type="molecule type" value="Genomic_DNA"/>
</dbReference>
<keyword evidence="7 12" id="KW-0560">Oxidoreductase</keyword>
<reference evidence="12" key="1">
    <citation type="journal article" date="2015" name="Proc. Natl. Acad. Sci. U.S.A.">
        <title>Networks of energetic and metabolic interactions define dynamics in microbial communities.</title>
        <authorList>
            <person name="Embree M."/>
            <person name="Liu J.K."/>
            <person name="Al-Bassam M.M."/>
            <person name="Zengler K."/>
        </authorList>
    </citation>
    <scope>NUCLEOTIDE SEQUENCE</scope>
</reference>
<evidence type="ECO:0000256" key="4">
    <source>
        <dbReference type="ARBA" id="ARBA00022605"/>
    </source>
</evidence>
<proteinExistence type="inferred from homology"/>
<dbReference type="InterPro" id="IPR003171">
    <property type="entry name" value="Mehydrof_redctse-like"/>
</dbReference>
<evidence type="ECO:0000256" key="2">
    <source>
        <dbReference type="ARBA" id="ARBA00004777"/>
    </source>
</evidence>
<dbReference type="GO" id="GO:0071949">
    <property type="term" value="F:FAD binding"/>
    <property type="evidence" value="ECO:0007669"/>
    <property type="project" value="TreeGrafter"/>
</dbReference>
<dbReference type="InterPro" id="IPR029041">
    <property type="entry name" value="FAD-linked_oxidoreductase-like"/>
</dbReference>
<accession>A0A0W8G643</accession>
<sequence length="292" mass="31575">MKILDLLRDNKPFVSLEFFPPKEKSAWPGFFDVVGWLKPANPLFVSVTYGAGGGTQANTLEIVSRMKKDYGLEPMAHLTCVGASEKNIRAFLDSLVDSGVENVLALRGDPPRGQADFVPDSDQFRHASDLVAFIRAEYPALCIGVAAYPEVHPQAESPEKDLEYLELKIRMGGDFAVTQLFFDNRLYFDFVARAASRGIHVPMLPGVLPVNSLAGVKRMLTFCGASIPPDYLRSLEEADAAGGNEAVAELGIAYATRQSRELLAGGAPGVHLYTLNKAEACLKIIGGLGLSS</sequence>
<dbReference type="InterPro" id="IPR004620">
    <property type="entry name" value="MTHF_reductase_bac"/>
</dbReference>
<dbReference type="UniPathway" id="UPA00193"/>
<dbReference type="PANTHER" id="PTHR45754">
    <property type="entry name" value="METHYLENETETRAHYDROFOLATE REDUCTASE"/>
    <property type="match status" value="1"/>
</dbReference>
<name>A0A0W8G643_9ZZZZ</name>
<dbReference type="Pfam" id="PF02219">
    <property type="entry name" value="MTHFR"/>
    <property type="match status" value="1"/>
</dbReference>
<evidence type="ECO:0000256" key="11">
    <source>
        <dbReference type="ARBA" id="ARBA00034529"/>
    </source>
</evidence>
<dbReference type="GO" id="GO:0035999">
    <property type="term" value="P:tetrahydrofolate interconversion"/>
    <property type="evidence" value="ECO:0007669"/>
    <property type="project" value="UniProtKB-UniPathway"/>
</dbReference>
<comment type="cofactor">
    <cofactor evidence="1">
        <name>FAD</name>
        <dbReference type="ChEBI" id="CHEBI:57692"/>
    </cofactor>
</comment>
<dbReference type="GO" id="GO:0005829">
    <property type="term" value="C:cytosol"/>
    <property type="evidence" value="ECO:0007669"/>
    <property type="project" value="InterPro"/>
</dbReference>
<keyword evidence="5" id="KW-0285">Flavoprotein</keyword>
<gene>
    <name evidence="12" type="ORF">ASZ90_001505</name>
</gene>
<keyword evidence="8" id="KW-0520">NAD</keyword>
<comment type="similarity">
    <text evidence="3">Belongs to the methylenetetrahydrofolate reductase family.</text>
</comment>
<comment type="caution">
    <text evidence="12">The sequence shown here is derived from an EMBL/GenBank/DDBJ whole genome shotgun (WGS) entry which is preliminary data.</text>
</comment>
<evidence type="ECO:0000256" key="3">
    <source>
        <dbReference type="ARBA" id="ARBA00006743"/>
    </source>
</evidence>
<evidence type="ECO:0000256" key="8">
    <source>
        <dbReference type="ARBA" id="ARBA00023027"/>
    </source>
</evidence>
<comment type="pathway">
    <text evidence="10">Amino-acid biosynthesis; L-methionine biosynthesis via de novo pathway.</text>
</comment>
<dbReference type="AlphaFoldDB" id="A0A0W8G643"/>
<evidence type="ECO:0000256" key="5">
    <source>
        <dbReference type="ARBA" id="ARBA00022630"/>
    </source>
</evidence>
<keyword evidence="6" id="KW-0274">FAD</keyword>
<evidence type="ECO:0000256" key="10">
    <source>
        <dbReference type="ARBA" id="ARBA00034478"/>
    </source>
</evidence>
<dbReference type="CDD" id="cd00537">
    <property type="entry name" value="MTHFR"/>
    <property type="match status" value="1"/>
</dbReference>
<evidence type="ECO:0000256" key="6">
    <source>
        <dbReference type="ARBA" id="ARBA00022827"/>
    </source>
</evidence>
<dbReference type="Gene3D" id="3.20.20.220">
    <property type="match status" value="1"/>
</dbReference>
<dbReference type="SUPFAM" id="SSF51730">
    <property type="entry name" value="FAD-linked oxidoreductase"/>
    <property type="match status" value="1"/>
</dbReference>
<evidence type="ECO:0000256" key="1">
    <source>
        <dbReference type="ARBA" id="ARBA00001974"/>
    </source>
</evidence>
<comment type="pathway">
    <text evidence="2">One-carbon metabolism; tetrahydrofolate interconversion.</text>
</comment>
<evidence type="ECO:0000256" key="7">
    <source>
        <dbReference type="ARBA" id="ARBA00023002"/>
    </source>
</evidence>
<protein>
    <recommendedName>
        <fullName evidence="11">methylenetetrahydrofolate reductase (NADH)</fullName>
        <ecNumber evidence="11">1.5.1.54</ecNumber>
    </recommendedName>
</protein>
<dbReference type="NCBIfam" id="TIGR00676">
    <property type="entry name" value="fadh2"/>
    <property type="match status" value="1"/>
</dbReference>
<dbReference type="GO" id="GO:0009086">
    <property type="term" value="P:methionine biosynthetic process"/>
    <property type="evidence" value="ECO:0007669"/>
    <property type="project" value="UniProtKB-KW"/>
</dbReference>
<evidence type="ECO:0000313" key="12">
    <source>
        <dbReference type="EMBL" id="KUG28619.1"/>
    </source>
</evidence>
<dbReference type="GO" id="GO:0106312">
    <property type="term" value="F:methylenetetrahydrofolate reductase (NADH) activity"/>
    <property type="evidence" value="ECO:0007669"/>
    <property type="project" value="UniProtKB-EC"/>
</dbReference>
<keyword evidence="9" id="KW-0486">Methionine biosynthesis</keyword>